<dbReference type="EMBL" id="FQUY01000008">
    <property type="protein sequence ID" value="SHE90866.1"/>
    <property type="molecule type" value="Genomic_DNA"/>
</dbReference>
<protein>
    <submittedName>
        <fullName evidence="1">Uncharacterized protein</fullName>
    </submittedName>
</protein>
<dbReference type="AlphaFoldDB" id="A0A1M4XC41"/>
<dbReference type="Proteomes" id="UP000184148">
    <property type="component" value="Unassembled WGS sequence"/>
</dbReference>
<proteinExistence type="predicted"/>
<accession>A0A1M4XC41</accession>
<organism evidence="1 2">
    <name type="scientific">Desulforamulus putei DSM 12395</name>
    <dbReference type="NCBI Taxonomy" id="1121429"/>
    <lineage>
        <taxon>Bacteria</taxon>
        <taxon>Bacillati</taxon>
        <taxon>Bacillota</taxon>
        <taxon>Clostridia</taxon>
        <taxon>Eubacteriales</taxon>
        <taxon>Peptococcaceae</taxon>
        <taxon>Desulforamulus</taxon>
    </lineage>
</organism>
<name>A0A1M4XC41_9FIRM</name>
<evidence type="ECO:0000313" key="1">
    <source>
        <dbReference type="EMBL" id="SHE90866.1"/>
    </source>
</evidence>
<gene>
    <name evidence="1" type="ORF">SAMN02745133_01389</name>
</gene>
<reference evidence="2" key="1">
    <citation type="submission" date="2016-11" db="EMBL/GenBank/DDBJ databases">
        <authorList>
            <person name="Varghese N."/>
            <person name="Submissions S."/>
        </authorList>
    </citation>
    <scope>NUCLEOTIDE SEQUENCE [LARGE SCALE GENOMIC DNA]</scope>
    <source>
        <strain evidence="2">DSM 12395</strain>
    </source>
</reference>
<dbReference type="RefSeq" id="WP_200798140.1">
    <property type="nucleotide sequence ID" value="NZ_FQUY01000008.1"/>
</dbReference>
<evidence type="ECO:0000313" key="2">
    <source>
        <dbReference type="Proteomes" id="UP000184148"/>
    </source>
</evidence>
<keyword evidence="2" id="KW-1185">Reference proteome</keyword>
<sequence>MTMNDFAAWAQAKMDKCNVHDEIETSKLIVEIMKKFFAIGREEQENSEVN</sequence>